<proteinExistence type="predicted"/>
<dbReference type="AlphaFoldDB" id="A0A3P3D410"/>
<organism evidence="1 2">
    <name type="scientific">Falsigemmobacter faecalis</name>
    <dbReference type="NCBI Taxonomy" id="2488730"/>
    <lineage>
        <taxon>Bacteria</taxon>
        <taxon>Pseudomonadati</taxon>
        <taxon>Pseudomonadota</taxon>
        <taxon>Alphaproteobacteria</taxon>
        <taxon>Rhodobacterales</taxon>
        <taxon>Paracoccaceae</taxon>
        <taxon>Falsigemmobacter</taxon>
    </lineage>
</organism>
<comment type="caution">
    <text evidence="1">The sequence shown here is derived from an EMBL/GenBank/DDBJ whole genome shotgun (WGS) entry which is preliminary data.</text>
</comment>
<dbReference type="EMBL" id="RRAZ01000061">
    <property type="protein sequence ID" value="RRH68326.1"/>
    <property type="molecule type" value="Genomic_DNA"/>
</dbReference>
<keyword evidence="2" id="KW-1185">Reference proteome</keyword>
<dbReference type="SUPFAM" id="SSF46785">
    <property type="entry name" value="Winged helix' DNA-binding domain"/>
    <property type="match status" value="1"/>
</dbReference>
<accession>A0A3P3D410</accession>
<evidence type="ECO:0000313" key="2">
    <source>
        <dbReference type="Proteomes" id="UP000282125"/>
    </source>
</evidence>
<gene>
    <name evidence="1" type="ORF">EG244_19575</name>
</gene>
<dbReference type="OrthoDB" id="2934196at2"/>
<dbReference type="Gene3D" id="1.10.10.10">
    <property type="entry name" value="Winged helix-like DNA-binding domain superfamily/Winged helix DNA-binding domain"/>
    <property type="match status" value="1"/>
</dbReference>
<dbReference type="RefSeq" id="WP_124966840.1">
    <property type="nucleotide sequence ID" value="NZ_RRAZ01000061.1"/>
</dbReference>
<dbReference type="Proteomes" id="UP000282125">
    <property type="component" value="Unassembled WGS sequence"/>
</dbReference>
<evidence type="ECO:0000313" key="1">
    <source>
        <dbReference type="EMBL" id="RRH68326.1"/>
    </source>
</evidence>
<protein>
    <submittedName>
        <fullName evidence="1">Helix-turn-helix domain-containing protein</fullName>
    </submittedName>
</protein>
<sequence>MTGSKIGFVQTDRAAHEDWARLTLQNPAAAALMHVFASNLDGNESITASYKTLADYMGRSVMTVRRAVKVLEEERWIEVCNVGGSVNSYNINARAAWSEKRENLRFAKFHSTILASSGDQKAELLSDKASLRRIPSVYADEQQLPSGEGLPPISQPALTGMELDLPARKLRTPKARKIQA</sequence>
<dbReference type="InterPro" id="IPR036390">
    <property type="entry name" value="WH_DNA-bd_sf"/>
</dbReference>
<dbReference type="InterPro" id="IPR036388">
    <property type="entry name" value="WH-like_DNA-bd_sf"/>
</dbReference>
<dbReference type="Pfam" id="PF13730">
    <property type="entry name" value="HTH_36"/>
    <property type="match status" value="1"/>
</dbReference>
<reference evidence="1 2" key="1">
    <citation type="submission" date="2018-11" db="EMBL/GenBank/DDBJ databases">
        <title>Gemmobacter sp. nov., YIM 102744-1 draft genome.</title>
        <authorList>
            <person name="Li G."/>
            <person name="Jiang Y."/>
        </authorList>
    </citation>
    <scope>NUCLEOTIDE SEQUENCE [LARGE SCALE GENOMIC DNA]</scope>
    <source>
        <strain evidence="1 2">YIM 102744-1</strain>
    </source>
</reference>
<name>A0A3P3D410_9RHOB</name>